<proteinExistence type="predicted"/>
<dbReference type="WBParaSite" id="JU765_v2.g19992.t1">
    <property type="protein sequence ID" value="JU765_v2.g19992.t1"/>
    <property type="gene ID" value="JU765_v2.g19992"/>
</dbReference>
<accession>A0AC34QWF3</accession>
<protein>
    <submittedName>
        <fullName evidence="2">tRNA N(3)-methylcytidine methyltransferase</fullName>
    </submittedName>
</protein>
<name>A0AC34QWF3_9BILA</name>
<evidence type="ECO:0000313" key="1">
    <source>
        <dbReference type="Proteomes" id="UP000887576"/>
    </source>
</evidence>
<sequence length="276" mass="32428">MDNLVPSSELSSKKPIPSEEGVKVDESEIERLSNQPCLTEPWVKKLEFEAQKNWDKFYKRNNDKFFKDRHWGKEEIISICKDINFDKKLNYLEAGCGVGNMLFPMMDWFKHWNFYGFDFSKNAIQILQERAKEENVPVQTDVVDLTNMETPPFNGELMDLATLIFVLSAISPEKHGLAVQNLGKLIKTGGTVVFRDYAAYDHAMMRFKKENKISERFYKRADWTRAYYFFKEEIEQLFTSAGFEIVNCLYYHSITENKQTNLKVNRVFLQAIFKKI</sequence>
<evidence type="ECO:0000313" key="2">
    <source>
        <dbReference type="WBParaSite" id="JU765_v2.g19992.t1"/>
    </source>
</evidence>
<reference evidence="2" key="1">
    <citation type="submission" date="2022-11" db="UniProtKB">
        <authorList>
            <consortium name="WormBaseParasite"/>
        </authorList>
    </citation>
    <scope>IDENTIFICATION</scope>
</reference>
<dbReference type="Proteomes" id="UP000887576">
    <property type="component" value="Unplaced"/>
</dbReference>
<organism evidence="1 2">
    <name type="scientific">Panagrolaimus sp. JU765</name>
    <dbReference type="NCBI Taxonomy" id="591449"/>
    <lineage>
        <taxon>Eukaryota</taxon>
        <taxon>Metazoa</taxon>
        <taxon>Ecdysozoa</taxon>
        <taxon>Nematoda</taxon>
        <taxon>Chromadorea</taxon>
        <taxon>Rhabditida</taxon>
        <taxon>Tylenchina</taxon>
        <taxon>Panagrolaimomorpha</taxon>
        <taxon>Panagrolaimoidea</taxon>
        <taxon>Panagrolaimidae</taxon>
        <taxon>Panagrolaimus</taxon>
    </lineage>
</organism>